<dbReference type="OrthoDB" id="2112849at2"/>
<dbReference type="InterPro" id="IPR031316">
    <property type="entry name" value="FlgM_C"/>
</dbReference>
<evidence type="ECO:0000256" key="6">
    <source>
        <dbReference type="ARBA" id="ARBA00023163"/>
    </source>
</evidence>
<dbReference type="RefSeq" id="WP_013841255.1">
    <property type="nucleotide sequence ID" value="NC_015589.1"/>
</dbReference>
<dbReference type="InterPro" id="IPR035890">
    <property type="entry name" value="Anti-sigma-28_factor_FlgM_sf"/>
</dbReference>
<evidence type="ECO:0000256" key="1">
    <source>
        <dbReference type="ARBA" id="ARBA00005322"/>
    </source>
</evidence>
<sequence>MKIPGIKAVNEAFKAYSQNKADKTGALPKGSQGVSEGDSLQLSQSAKYMQEIECALRDLPEIREELVNSIKTGLRTGTYQPDAKKIADGIMQERLLDKQI</sequence>
<evidence type="ECO:0000313" key="9">
    <source>
        <dbReference type="Proteomes" id="UP000009234"/>
    </source>
</evidence>
<dbReference type="GO" id="GO:0044781">
    <property type="term" value="P:bacterial-type flagellum organization"/>
    <property type="evidence" value="ECO:0007669"/>
    <property type="project" value="UniProtKB-KW"/>
</dbReference>
<protein>
    <recommendedName>
        <fullName evidence="2">Negative regulator of flagellin synthesis</fullName>
    </recommendedName>
</protein>
<dbReference type="HOGENOM" id="CLU_169011_3_3_9"/>
<dbReference type="EMBL" id="CP002780">
    <property type="protein sequence ID" value="AEG59484.1"/>
    <property type="molecule type" value="Genomic_DNA"/>
</dbReference>
<accession>F6DNN9</accession>
<dbReference type="eggNOG" id="COG2747">
    <property type="taxonomic scope" value="Bacteria"/>
</dbReference>
<evidence type="ECO:0000256" key="2">
    <source>
        <dbReference type="ARBA" id="ARBA00017823"/>
    </source>
</evidence>
<dbReference type="Pfam" id="PF04316">
    <property type="entry name" value="FlgM"/>
    <property type="match status" value="1"/>
</dbReference>
<dbReference type="KEGG" id="dru:Desru_1209"/>
<dbReference type="AlphaFoldDB" id="F6DNN9"/>
<comment type="similarity">
    <text evidence="1">Belongs to the FlgM family.</text>
</comment>
<dbReference type="STRING" id="696281.Desru_1209"/>
<evidence type="ECO:0000256" key="3">
    <source>
        <dbReference type="ARBA" id="ARBA00022491"/>
    </source>
</evidence>
<keyword evidence="4" id="KW-1005">Bacterial flagellum biogenesis</keyword>
<dbReference type="NCBIfam" id="TIGR03824">
    <property type="entry name" value="FlgM_jcvi"/>
    <property type="match status" value="1"/>
</dbReference>
<dbReference type="GO" id="GO:0045892">
    <property type="term" value="P:negative regulation of DNA-templated transcription"/>
    <property type="evidence" value="ECO:0007669"/>
    <property type="project" value="InterPro"/>
</dbReference>
<dbReference type="InterPro" id="IPR007412">
    <property type="entry name" value="FlgM"/>
</dbReference>
<reference evidence="8 9" key="2">
    <citation type="journal article" date="2012" name="Stand. Genomic Sci.">
        <title>Complete genome sequence of the sulfate-reducing firmicute Desulfotomaculum ruminis type strain (DL(T)).</title>
        <authorList>
            <person name="Spring S."/>
            <person name="Visser M."/>
            <person name="Lu M."/>
            <person name="Copeland A."/>
            <person name="Lapidus A."/>
            <person name="Lucas S."/>
            <person name="Cheng J.F."/>
            <person name="Han C."/>
            <person name="Tapia R."/>
            <person name="Goodwin L.A."/>
            <person name="Pitluck S."/>
            <person name="Ivanova N."/>
            <person name="Land M."/>
            <person name="Hauser L."/>
            <person name="Larimer F."/>
            <person name="Rohde M."/>
            <person name="Goker M."/>
            <person name="Detter J.C."/>
            <person name="Kyrpides N.C."/>
            <person name="Woyke T."/>
            <person name="Schaap P.J."/>
            <person name="Plugge C.M."/>
            <person name="Muyzer G."/>
            <person name="Kuever J."/>
            <person name="Pereira I.A."/>
            <person name="Parshina S.N."/>
            <person name="Bernier-Latmani R."/>
            <person name="Stams A.J."/>
            <person name="Klenk H.P."/>
        </authorList>
    </citation>
    <scope>NUCLEOTIDE SEQUENCE [LARGE SCALE GENOMIC DNA]</scope>
    <source>
        <strain evidence="9">ATCC 23193 / DSM 2154 / NCIB 8452 / DL</strain>
    </source>
</reference>
<keyword evidence="3" id="KW-0678">Repressor</keyword>
<evidence type="ECO:0000313" key="8">
    <source>
        <dbReference type="EMBL" id="AEG59484.1"/>
    </source>
</evidence>
<dbReference type="SUPFAM" id="SSF101498">
    <property type="entry name" value="Anti-sigma factor FlgM"/>
    <property type="match status" value="1"/>
</dbReference>
<dbReference type="Proteomes" id="UP000009234">
    <property type="component" value="Chromosome"/>
</dbReference>
<evidence type="ECO:0000259" key="7">
    <source>
        <dbReference type="Pfam" id="PF04316"/>
    </source>
</evidence>
<reference evidence="9" key="1">
    <citation type="submission" date="2011-05" db="EMBL/GenBank/DDBJ databases">
        <title>Complete sequence of Desulfotomaculum ruminis DSM 2154.</title>
        <authorList>
            <person name="Lucas S."/>
            <person name="Copeland A."/>
            <person name="Lapidus A."/>
            <person name="Cheng J.-F."/>
            <person name="Goodwin L."/>
            <person name="Pitluck S."/>
            <person name="Lu M."/>
            <person name="Detter J.C."/>
            <person name="Han C."/>
            <person name="Tapia R."/>
            <person name="Land M."/>
            <person name="Hauser L."/>
            <person name="Kyrpides N."/>
            <person name="Ivanova N."/>
            <person name="Mikhailova N."/>
            <person name="Pagani I."/>
            <person name="Stams A.J.M."/>
            <person name="Plugge C.M."/>
            <person name="Muyzer G."/>
            <person name="Kuever J."/>
            <person name="Parshina S.N."/>
            <person name="Ivanova A.E."/>
            <person name="Nazina T.N."/>
            <person name="Brambilla E."/>
            <person name="Spring S."/>
            <person name="Klenk H.-P."/>
            <person name="Woyke T."/>
        </authorList>
    </citation>
    <scope>NUCLEOTIDE SEQUENCE [LARGE SCALE GENOMIC DNA]</scope>
    <source>
        <strain evidence="9">ATCC 23193 / DSM 2154 / NCIB 8452 / DL</strain>
    </source>
</reference>
<evidence type="ECO:0000256" key="4">
    <source>
        <dbReference type="ARBA" id="ARBA00022795"/>
    </source>
</evidence>
<gene>
    <name evidence="8" type="ordered locus">Desru_1209</name>
</gene>
<organism evidence="8 9">
    <name type="scientific">Desulforamulus ruminis (strain ATCC 23193 / DSM 2154 / NCIMB 8452 / DL)</name>
    <name type="common">Desulfotomaculum ruminis</name>
    <dbReference type="NCBI Taxonomy" id="696281"/>
    <lineage>
        <taxon>Bacteria</taxon>
        <taxon>Bacillati</taxon>
        <taxon>Bacillota</taxon>
        <taxon>Clostridia</taxon>
        <taxon>Eubacteriales</taxon>
        <taxon>Peptococcaceae</taxon>
        <taxon>Desulforamulus</taxon>
    </lineage>
</organism>
<evidence type="ECO:0000256" key="5">
    <source>
        <dbReference type="ARBA" id="ARBA00023015"/>
    </source>
</evidence>
<name>F6DNN9_DESRL</name>
<proteinExistence type="inferred from homology"/>
<keyword evidence="6" id="KW-0804">Transcription</keyword>
<feature type="domain" description="Anti-sigma-28 factor FlgM C-terminal" evidence="7">
    <location>
        <begin position="38"/>
        <end position="92"/>
    </location>
</feature>
<keyword evidence="9" id="KW-1185">Reference proteome</keyword>
<keyword evidence="5" id="KW-0805">Transcription regulation</keyword>